<keyword evidence="2 5" id="KW-0732">Signal</keyword>
<evidence type="ECO:0000259" key="6">
    <source>
        <dbReference type="Pfam" id="PF00561"/>
    </source>
</evidence>
<dbReference type="Gene3D" id="3.40.50.1820">
    <property type="entry name" value="alpha/beta hydrolase"/>
    <property type="match status" value="1"/>
</dbReference>
<dbReference type="InterPro" id="IPR013595">
    <property type="entry name" value="Pept_S33_TAP-like_C"/>
</dbReference>
<evidence type="ECO:0000256" key="1">
    <source>
        <dbReference type="ARBA" id="ARBA00010088"/>
    </source>
</evidence>
<keyword evidence="9" id="KW-1185">Reference proteome</keyword>
<accession>A0ABV5TIN6</accession>
<feature type="compositionally biased region" description="Low complexity" evidence="4">
    <location>
        <begin position="82"/>
        <end position="96"/>
    </location>
</feature>
<feature type="compositionally biased region" description="Basic and acidic residues" evidence="4">
    <location>
        <begin position="61"/>
        <end position="71"/>
    </location>
</feature>
<organism evidence="8 9">
    <name type="scientific">Streptosporangium vulgare</name>
    <dbReference type="NCBI Taxonomy" id="46190"/>
    <lineage>
        <taxon>Bacteria</taxon>
        <taxon>Bacillati</taxon>
        <taxon>Actinomycetota</taxon>
        <taxon>Actinomycetes</taxon>
        <taxon>Streptosporangiales</taxon>
        <taxon>Streptosporangiaceae</taxon>
        <taxon>Streptosporangium</taxon>
    </lineage>
</organism>
<evidence type="ECO:0000313" key="8">
    <source>
        <dbReference type="EMBL" id="MFB9678973.1"/>
    </source>
</evidence>
<evidence type="ECO:0000259" key="7">
    <source>
        <dbReference type="Pfam" id="PF08386"/>
    </source>
</evidence>
<dbReference type="InterPro" id="IPR029058">
    <property type="entry name" value="AB_hydrolase_fold"/>
</dbReference>
<dbReference type="Pfam" id="PF08386">
    <property type="entry name" value="Abhydrolase_4"/>
    <property type="match status" value="1"/>
</dbReference>
<feature type="signal peptide" evidence="5">
    <location>
        <begin position="1"/>
        <end position="42"/>
    </location>
</feature>
<evidence type="ECO:0000256" key="5">
    <source>
        <dbReference type="SAM" id="SignalP"/>
    </source>
</evidence>
<protein>
    <submittedName>
        <fullName evidence="8">Alpha/beta hydrolase</fullName>
    </submittedName>
</protein>
<feature type="domain" description="Peptidase S33 tripeptidyl aminopeptidase-like C-terminal" evidence="7">
    <location>
        <begin position="463"/>
        <end position="554"/>
    </location>
</feature>
<dbReference type="Pfam" id="PF00561">
    <property type="entry name" value="Abhydrolase_1"/>
    <property type="match status" value="1"/>
</dbReference>
<feature type="chain" id="PRO_5046397725" evidence="5">
    <location>
        <begin position="43"/>
        <end position="556"/>
    </location>
</feature>
<dbReference type="EMBL" id="JBHMBS010000013">
    <property type="protein sequence ID" value="MFB9678973.1"/>
    <property type="molecule type" value="Genomic_DNA"/>
</dbReference>
<proteinExistence type="inferred from homology"/>
<feature type="domain" description="AB hydrolase-1" evidence="6">
    <location>
        <begin position="162"/>
        <end position="336"/>
    </location>
</feature>
<dbReference type="Proteomes" id="UP001589610">
    <property type="component" value="Unassembled WGS sequence"/>
</dbReference>
<dbReference type="InterPro" id="IPR000073">
    <property type="entry name" value="AB_hydrolase_1"/>
</dbReference>
<reference evidence="8 9" key="1">
    <citation type="submission" date="2024-09" db="EMBL/GenBank/DDBJ databases">
        <authorList>
            <person name="Sun Q."/>
            <person name="Mori K."/>
        </authorList>
    </citation>
    <scope>NUCLEOTIDE SEQUENCE [LARGE SCALE GENOMIC DNA]</scope>
    <source>
        <strain evidence="8 9">JCM 3028</strain>
    </source>
</reference>
<keyword evidence="3 8" id="KW-0378">Hydrolase</keyword>
<sequence length="556" mass="58819">MNGAKPMRPARTGGARRRWAGAVLALVTAAAVAGLGTGPASADVPKNDTANGMTNGVKNNAAHDMKNDAADGRANGTAHGTANAPGAKAPAAAPDPASDARLERFIKKAPKWRRCGLFRCATLTVPVDYADPGNGRTFTLPLLKAPASKPDQRIGTLVAAAGGPGQSGTWMVRTFHESWPAPLRERFDVVAFDPRGVGGSKPAIDCGLRAGDKPVGKPRADLPLVGEVAPYYRLVAQACARGTGKDVLPHVGTANVVTDLELLRAALRQDTISFLGYSYGTNIGQRYADRFPRRVRAMVLDGIDTAHLDWETDSLHGARAHTAALHSFARACARDPRMACPATSAKGVLAAIDKVIARARTRPLRGGRYDLDADTVRAVIGGTLINPSSWRELSTALGAAADGDGTPLADLRVQLSAPSVSLPVDEVTSVVNCLDRPHSRDLRDYERLAAQIRRVDRLFEGTNLTCAFLPSPAVAPTPARARGAGPIVLVSHTRDARTPYRWAREVARNMPSAVLLTYDADGHTVYATGASSCVDDTVTRYLVDLTPPRNGARCAP</sequence>
<comment type="caution">
    <text evidence="8">The sequence shown here is derived from an EMBL/GenBank/DDBJ whole genome shotgun (WGS) entry which is preliminary data.</text>
</comment>
<evidence type="ECO:0000256" key="3">
    <source>
        <dbReference type="ARBA" id="ARBA00022801"/>
    </source>
</evidence>
<name>A0ABV5TIN6_9ACTN</name>
<dbReference type="SUPFAM" id="SSF53474">
    <property type="entry name" value="alpha/beta-Hydrolases"/>
    <property type="match status" value="1"/>
</dbReference>
<comment type="similarity">
    <text evidence="1">Belongs to the peptidase S33 family.</text>
</comment>
<dbReference type="PANTHER" id="PTHR43248">
    <property type="entry name" value="2-SUCCINYL-6-HYDROXY-2,4-CYCLOHEXADIENE-1-CARBOXYLATE SYNTHASE"/>
    <property type="match status" value="1"/>
</dbReference>
<feature type="region of interest" description="Disordered" evidence="4">
    <location>
        <begin position="36"/>
        <end position="96"/>
    </location>
</feature>
<gene>
    <name evidence="8" type="ORF">ACFFRH_26135</name>
</gene>
<evidence type="ECO:0000256" key="2">
    <source>
        <dbReference type="ARBA" id="ARBA00022729"/>
    </source>
</evidence>
<feature type="compositionally biased region" description="Polar residues" evidence="4">
    <location>
        <begin position="48"/>
        <end position="58"/>
    </location>
</feature>
<dbReference type="RefSeq" id="WP_386160253.1">
    <property type="nucleotide sequence ID" value="NZ_JBHMBS010000013.1"/>
</dbReference>
<dbReference type="PANTHER" id="PTHR43248:SF29">
    <property type="entry name" value="TRIPEPTIDYL AMINOPEPTIDASE"/>
    <property type="match status" value="1"/>
</dbReference>
<dbReference type="InterPro" id="IPR051601">
    <property type="entry name" value="Serine_prot/Carboxylest_S33"/>
</dbReference>
<dbReference type="GO" id="GO:0016787">
    <property type="term" value="F:hydrolase activity"/>
    <property type="evidence" value="ECO:0007669"/>
    <property type="project" value="UniProtKB-KW"/>
</dbReference>
<evidence type="ECO:0000256" key="4">
    <source>
        <dbReference type="SAM" id="MobiDB-lite"/>
    </source>
</evidence>
<evidence type="ECO:0000313" key="9">
    <source>
        <dbReference type="Proteomes" id="UP001589610"/>
    </source>
</evidence>